<dbReference type="EMBL" id="CP090041">
    <property type="protein sequence ID" value="UPL03898.1"/>
    <property type="molecule type" value="Genomic_DNA"/>
</dbReference>
<reference evidence="1" key="1">
    <citation type="submission" date="2021-11" db="EMBL/GenBank/DDBJ databases">
        <title>Fusarium solani-melongenae Genome sequencing and assembly.</title>
        <authorList>
            <person name="Xie S."/>
            <person name="Huang L."/>
            <person name="Zhang X."/>
        </authorList>
    </citation>
    <scope>NUCLEOTIDE SEQUENCE</scope>
    <source>
        <strain evidence="1">CRI 24-3</strain>
    </source>
</reference>
<accession>A0ACD3ZRY5</accession>
<proteinExistence type="predicted"/>
<name>A0ACD3ZRY5_FUSSC</name>
<dbReference type="Proteomes" id="UP000830768">
    <property type="component" value="Chromosome 13"/>
</dbReference>
<protein>
    <submittedName>
        <fullName evidence="1">Uncharacterized protein</fullName>
    </submittedName>
</protein>
<keyword evidence="2" id="KW-1185">Reference proteome</keyword>
<evidence type="ECO:0000313" key="2">
    <source>
        <dbReference type="Proteomes" id="UP000830768"/>
    </source>
</evidence>
<sequence length="1011" mass="113281">MLRRLAVPGSAMKRKLDSFLKDKHTHSSYKIAALSTASSSSPTRASIRASSPAMATTTIQLTPREQQLRQLLLDVAKSIDEAGTAPEPIVLRWAGGWVRDKLLNIQSHDIDVAINAMTGVPFAQHMCDYCEQPDAIAKHGIGPDDIGSLHNVARNPEKSKHLETAMVKIFGLDLDFVNLRKETYTEDSRNPQMEFGTAEEDARRRDATVNALFYNLHDDRIEDFTGGLSDMDSKIIKTPLEPFQTFMDDPLRVLRLVRFASRLQFTIDPDTRKFMADPKVLEALRLKISRERVGVELEKMLKGAHPHQSLEFIDELQLFHAIFTDPTREDLPVPDDSRWRVAYSCLQDLLQDKSPSSIASRLVQTDDATYTAWNLAAICPWMTVEEPPNFRKKANSLPLVAVVAREGFKAPNKLSDIIAASHRHREEIMTLKRGVCDGEPFIQERDRFGMAIRKWDMPAGSWRLQVLNALLVEVMETLQEWNQEKSQKQEELVASWVAFLDHLAKLDVYDAPSLKRLLDGRQLAQALGTKPGKWTGQALDICVAWQLRHPGETDPAGAIEEDLHEAILRVAGCLSANETCDLQDGQAEKLVEVINSKVLSVKNSTDSALLVEASLACLSVLSSKYSFALDEDTRLKLIRITDARDPWTTSISAITATELLAQQLTDEEMTDFIVGPVLQKTFRPLFSRHSSRITASGRPSQYSTAGDRSRMFEEVQTWKDEAPWAETAIQWAVNMSTPALIQQHWPLFTPVLLALVEDESIDVKSRGLEILASFVTKCPGQVLQNTGIGRVFEDATFPMLLYLPSVTPEEQSIVVLSRTYDVLTKLAESSEGFQNPERRRLLDKTLRDGIFAGHFHASQYSRIVQVLMQKTASIVNCLGIYSTKHLKNLLSMISSIMTDPFATAHPPTVVAATQALNAIIANCWPRIQQTEHAEQIIRILSLCWLNVTEESESSSMQVSKADAEALSQELIHTSKILQALWAEDDSKRPARLDEVLEKEPRLARLFTPALA</sequence>
<gene>
    <name evidence="1" type="ORF">LCI18_014832</name>
</gene>
<evidence type="ECO:0000313" key="1">
    <source>
        <dbReference type="EMBL" id="UPL03898.1"/>
    </source>
</evidence>
<organism evidence="1 2">
    <name type="scientific">Fusarium solani subsp. cucurbitae</name>
    <name type="common">Neocosmosporum cucurbitae</name>
    <dbReference type="NCBI Taxonomy" id="2747967"/>
    <lineage>
        <taxon>Eukaryota</taxon>
        <taxon>Fungi</taxon>
        <taxon>Dikarya</taxon>
        <taxon>Ascomycota</taxon>
        <taxon>Pezizomycotina</taxon>
        <taxon>Sordariomycetes</taxon>
        <taxon>Hypocreomycetidae</taxon>
        <taxon>Hypocreales</taxon>
        <taxon>Nectriaceae</taxon>
        <taxon>Fusarium</taxon>
        <taxon>Fusarium solani species complex</taxon>
    </lineage>
</organism>